<dbReference type="GO" id="GO:0000978">
    <property type="term" value="F:RNA polymerase II cis-regulatory region sequence-specific DNA binding"/>
    <property type="evidence" value="ECO:0007669"/>
    <property type="project" value="InterPro"/>
</dbReference>
<evidence type="ECO:0000256" key="4">
    <source>
        <dbReference type="ARBA" id="ARBA00022771"/>
    </source>
</evidence>
<feature type="region of interest" description="Disordered" evidence="8">
    <location>
        <begin position="89"/>
        <end position="111"/>
    </location>
</feature>
<evidence type="ECO:0000256" key="2">
    <source>
        <dbReference type="ARBA" id="ARBA00022723"/>
    </source>
</evidence>
<feature type="domain" description="C2H2-type" evidence="9">
    <location>
        <begin position="23"/>
        <end position="47"/>
    </location>
</feature>
<dbReference type="GeneID" id="40752367"/>
<keyword evidence="5" id="KW-0862">Zinc</keyword>
<feature type="domain" description="C2H2-type" evidence="9">
    <location>
        <begin position="53"/>
        <end position="81"/>
    </location>
</feature>
<gene>
    <name evidence="10" type="ORF">M438DRAFT_410028</name>
</gene>
<proteinExistence type="predicted"/>
<evidence type="ECO:0000256" key="7">
    <source>
        <dbReference type="PROSITE-ProRule" id="PRU00042"/>
    </source>
</evidence>
<dbReference type="SMART" id="SM00355">
    <property type="entry name" value="ZnF_C2H2"/>
    <property type="match status" value="2"/>
</dbReference>
<sequence length="750" mass="84681">MNIAPIQKRSRSRRVGHTFDRPYVCDHHGCHKAFTRNEHLQRHALNHRVTPKWACAECNMSFSRRDLWQCHRNSAHSLESEYRPIENRDARSDHVANSCSVPNDTSSMPPPNTARVEDMSIDNDFMDLFGYHQDLTTQSLGPDDSHVPLTTTDDSEWLLDSTFQSGHEVDHGSGILDPNRNYTQLAPNTTQDALPSGVPLQVFTIAAHTITTHDASQRCRWRVCNAMTEAQRLELLLAMRDELDAKALTSDVFSLHNLTAGVHFYSKYVSSEYNFQHSRILFPEKDEQVYLKDHYGEEAPHQLAWAAITLGWVLLEQEEPNAELIKASRIIQRAIRSSIMTAIATSASPALWVVQTLFLVLLFARYHGETDEFGTASILHGVLVRLVQRLDWSQASNELSDVDPDTLTYEHWYKWIKAESLKRIVFQTFVLDVQQTVLFGGNSSMSPFEIDLNLPWGVSVWTADSLAEWRISVRDSPQKPPVFLNMLQQFWNLPSSSGRSIHIAANPGDARVILHGVVSIASETWRQQRYAYISKPSGSIHSLRARIMTSFENWMIWWNGDARQFYVEEFTWRTCQCFCRLAHTLCELSSADLQIAAGATEIEGKRTRPDDFAKARQRIACWASTRAASVAASEAARVVQNRFDITIDSHHHCHHCNWSLYLAGLVLWNFTSAEQTATAGIDQCFPTPGVGSTLARMATTEFGLYSQISNLDVLEVMTSIVVLLKKSPGGMIEKAITVLEKVAAPPLMAL</sequence>
<keyword evidence="2" id="KW-0479">Metal-binding</keyword>
<dbReference type="InterPro" id="IPR036236">
    <property type="entry name" value="Znf_C2H2_sf"/>
</dbReference>
<accession>A0A074WZW4</accession>
<dbReference type="SUPFAM" id="SSF57667">
    <property type="entry name" value="beta-beta-alpha zinc fingers"/>
    <property type="match status" value="1"/>
</dbReference>
<dbReference type="GO" id="GO:0000785">
    <property type="term" value="C:chromatin"/>
    <property type="evidence" value="ECO:0007669"/>
    <property type="project" value="TreeGrafter"/>
</dbReference>
<dbReference type="InterPro" id="IPR013087">
    <property type="entry name" value="Znf_C2H2_type"/>
</dbReference>
<evidence type="ECO:0000256" key="6">
    <source>
        <dbReference type="ARBA" id="ARBA00023242"/>
    </source>
</evidence>
<organism evidence="10 11">
    <name type="scientific">Aureobasidium pullulans EXF-150</name>
    <dbReference type="NCBI Taxonomy" id="1043002"/>
    <lineage>
        <taxon>Eukaryota</taxon>
        <taxon>Fungi</taxon>
        <taxon>Dikarya</taxon>
        <taxon>Ascomycota</taxon>
        <taxon>Pezizomycotina</taxon>
        <taxon>Dothideomycetes</taxon>
        <taxon>Dothideomycetidae</taxon>
        <taxon>Dothideales</taxon>
        <taxon>Saccotheciaceae</taxon>
        <taxon>Aureobasidium</taxon>
    </lineage>
</organism>
<evidence type="ECO:0000259" key="9">
    <source>
        <dbReference type="PROSITE" id="PS50157"/>
    </source>
</evidence>
<dbReference type="RefSeq" id="XP_029754922.1">
    <property type="nucleotide sequence ID" value="XM_029910061.1"/>
</dbReference>
<evidence type="ECO:0000256" key="8">
    <source>
        <dbReference type="SAM" id="MobiDB-lite"/>
    </source>
</evidence>
<dbReference type="PANTHER" id="PTHR40626">
    <property type="entry name" value="MIP31509P"/>
    <property type="match status" value="1"/>
</dbReference>
<dbReference type="GO" id="GO:0006351">
    <property type="term" value="P:DNA-templated transcription"/>
    <property type="evidence" value="ECO:0007669"/>
    <property type="project" value="InterPro"/>
</dbReference>
<dbReference type="InterPro" id="IPR007219">
    <property type="entry name" value="XnlR_reg_dom"/>
</dbReference>
<dbReference type="GO" id="GO:0005634">
    <property type="term" value="C:nucleus"/>
    <property type="evidence" value="ECO:0007669"/>
    <property type="project" value="UniProtKB-SubCell"/>
</dbReference>
<evidence type="ECO:0000313" key="11">
    <source>
        <dbReference type="Proteomes" id="UP000030706"/>
    </source>
</evidence>
<comment type="subcellular location">
    <subcellularLocation>
        <location evidence="1">Nucleus</location>
    </subcellularLocation>
</comment>
<dbReference type="AlphaFoldDB" id="A0A074WZW4"/>
<dbReference type="STRING" id="1043002.A0A074WZW4"/>
<reference evidence="10 11" key="1">
    <citation type="journal article" date="2014" name="BMC Genomics">
        <title>Genome sequencing of four Aureobasidium pullulans varieties: biotechnological potential, stress tolerance, and description of new species.</title>
        <authorList>
            <person name="Gostin Ar C."/>
            <person name="Ohm R.A."/>
            <person name="Kogej T."/>
            <person name="Sonjak S."/>
            <person name="Turk M."/>
            <person name="Zajc J."/>
            <person name="Zalar P."/>
            <person name="Grube M."/>
            <person name="Sun H."/>
            <person name="Han J."/>
            <person name="Sharma A."/>
            <person name="Chiniquy J."/>
            <person name="Ngan C.Y."/>
            <person name="Lipzen A."/>
            <person name="Barry K."/>
            <person name="Grigoriev I.V."/>
            <person name="Gunde-Cimerman N."/>
        </authorList>
    </citation>
    <scope>NUCLEOTIDE SEQUENCE [LARGE SCALE GENOMIC DNA]</scope>
    <source>
        <strain evidence="10 11">EXF-150</strain>
    </source>
</reference>
<dbReference type="EMBL" id="KL585015">
    <property type="protein sequence ID" value="KEQ78735.1"/>
    <property type="molecule type" value="Genomic_DNA"/>
</dbReference>
<name>A0A074WZW4_AURPU</name>
<dbReference type="HOGENOM" id="CLU_016573_0_0_1"/>
<dbReference type="PANTHER" id="PTHR40626:SF11">
    <property type="entry name" value="ZINC FINGER PROTEIN YPR022C"/>
    <property type="match status" value="1"/>
</dbReference>
<dbReference type="PROSITE" id="PS50157">
    <property type="entry name" value="ZINC_FINGER_C2H2_2"/>
    <property type="match status" value="2"/>
</dbReference>
<keyword evidence="6" id="KW-0539">Nucleus</keyword>
<dbReference type="Proteomes" id="UP000030706">
    <property type="component" value="Unassembled WGS sequence"/>
</dbReference>
<keyword evidence="3" id="KW-0677">Repeat</keyword>
<dbReference type="GO" id="GO:0008270">
    <property type="term" value="F:zinc ion binding"/>
    <property type="evidence" value="ECO:0007669"/>
    <property type="project" value="UniProtKB-KW"/>
</dbReference>
<dbReference type="GO" id="GO:0000981">
    <property type="term" value="F:DNA-binding transcription factor activity, RNA polymerase II-specific"/>
    <property type="evidence" value="ECO:0007669"/>
    <property type="project" value="InterPro"/>
</dbReference>
<feature type="compositionally biased region" description="Polar residues" evidence="8">
    <location>
        <begin position="95"/>
        <end position="107"/>
    </location>
</feature>
<dbReference type="Pfam" id="PF04082">
    <property type="entry name" value="Fungal_trans"/>
    <property type="match status" value="1"/>
</dbReference>
<dbReference type="InterPro" id="IPR051059">
    <property type="entry name" value="VerF-like"/>
</dbReference>
<evidence type="ECO:0000313" key="10">
    <source>
        <dbReference type="EMBL" id="KEQ78735.1"/>
    </source>
</evidence>
<evidence type="ECO:0000256" key="5">
    <source>
        <dbReference type="ARBA" id="ARBA00022833"/>
    </source>
</evidence>
<protein>
    <recommendedName>
        <fullName evidence="9">C2H2-type domain-containing protein</fullName>
    </recommendedName>
</protein>
<evidence type="ECO:0000256" key="1">
    <source>
        <dbReference type="ARBA" id="ARBA00004123"/>
    </source>
</evidence>
<keyword evidence="4 7" id="KW-0863">Zinc-finger</keyword>
<dbReference type="Gene3D" id="3.30.160.60">
    <property type="entry name" value="Classic Zinc Finger"/>
    <property type="match status" value="1"/>
</dbReference>
<evidence type="ECO:0000256" key="3">
    <source>
        <dbReference type="ARBA" id="ARBA00022737"/>
    </source>
</evidence>
<dbReference type="CDD" id="cd12148">
    <property type="entry name" value="fungal_TF_MHR"/>
    <property type="match status" value="1"/>
</dbReference>
<keyword evidence="11" id="KW-1185">Reference proteome</keyword>
<dbReference type="FunFam" id="3.30.160.60:FF:000125">
    <property type="entry name" value="Putative zinc finger protein 143"/>
    <property type="match status" value="1"/>
</dbReference>
<dbReference type="PROSITE" id="PS00028">
    <property type="entry name" value="ZINC_FINGER_C2H2_1"/>
    <property type="match status" value="2"/>
</dbReference>